<sequence length="265" mass="26893">RNSPLDAVREVLRIAREAGIPTVLDLDVPPSDALATLGDEKTLDDVLRAADVLKPSKLAVRELVEDAGDDPLALARAVAKRYGNSAVVVTDGEAGCGIAAGDGGWHVPAARVDAVDTTGAGDAFLGGLLVALDSGLDWETAGNLANACGAACVQQLGAFPEDPERARALVRELYRGQPIPGLAGSFAPAGTAIQVPAGTATQAPAQEAGARAALRVLETGASQVAELNHRHAEHAGEAFAAAASLIETSRSKGGRVHVTGVGKPE</sequence>
<dbReference type="EMBL" id="BARS01027647">
    <property type="protein sequence ID" value="GAG00156.1"/>
    <property type="molecule type" value="Genomic_DNA"/>
</dbReference>
<gene>
    <name evidence="4" type="ORF">S01H1_43403</name>
</gene>
<dbReference type="Pfam" id="PF00294">
    <property type="entry name" value="PfkB"/>
    <property type="match status" value="1"/>
</dbReference>
<evidence type="ECO:0000313" key="4">
    <source>
        <dbReference type="EMBL" id="GAG00156.1"/>
    </source>
</evidence>
<proteinExistence type="predicted"/>
<organism evidence="4">
    <name type="scientific">marine sediment metagenome</name>
    <dbReference type="NCBI Taxonomy" id="412755"/>
    <lineage>
        <taxon>unclassified sequences</taxon>
        <taxon>metagenomes</taxon>
        <taxon>ecological metagenomes</taxon>
    </lineage>
</organism>
<dbReference type="Gene3D" id="3.40.1190.20">
    <property type="match status" value="1"/>
</dbReference>
<feature type="domain" description="Carbohydrate kinase PfkB" evidence="3">
    <location>
        <begin position="2"/>
        <end position="158"/>
    </location>
</feature>
<dbReference type="AlphaFoldDB" id="X0VHY6"/>
<feature type="non-terminal residue" evidence="4">
    <location>
        <position position="1"/>
    </location>
</feature>
<dbReference type="InterPro" id="IPR029056">
    <property type="entry name" value="Ribokinase-like"/>
</dbReference>
<evidence type="ECO:0000256" key="1">
    <source>
        <dbReference type="ARBA" id="ARBA00022679"/>
    </source>
</evidence>
<reference evidence="4" key="1">
    <citation type="journal article" date="2014" name="Front. Microbiol.">
        <title>High frequency of phylogenetically diverse reductive dehalogenase-homologous genes in deep subseafloor sedimentary metagenomes.</title>
        <authorList>
            <person name="Kawai M."/>
            <person name="Futagami T."/>
            <person name="Toyoda A."/>
            <person name="Takaki Y."/>
            <person name="Nishi S."/>
            <person name="Hori S."/>
            <person name="Arai W."/>
            <person name="Tsubouchi T."/>
            <person name="Morono Y."/>
            <person name="Uchiyama I."/>
            <person name="Ito T."/>
            <person name="Fujiyama A."/>
            <person name="Inagaki F."/>
            <person name="Takami H."/>
        </authorList>
    </citation>
    <scope>NUCLEOTIDE SEQUENCE</scope>
    <source>
        <strain evidence="4">Expedition CK06-06</strain>
    </source>
</reference>
<evidence type="ECO:0000256" key="2">
    <source>
        <dbReference type="ARBA" id="ARBA00022777"/>
    </source>
</evidence>
<dbReference type="InterPro" id="IPR011611">
    <property type="entry name" value="PfkB_dom"/>
</dbReference>
<feature type="non-terminal residue" evidence="4">
    <location>
        <position position="265"/>
    </location>
</feature>
<dbReference type="PANTHER" id="PTHR10584:SF166">
    <property type="entry name" value="RIBOKINASE"/>
    <property type="match status" value="1"/>
</dbReference>
<dbReference type="GO" id="GO:0016301">
    <property type="term" value="F:kinase activity"/>
    <property type="evidence" value="ECO:0007669"/>
    <property type="project" value="UniProtKB-KW"/>
</dbReference>
<keyword evidence="1" id="KW-0808">Transferase</keyword>
<accession>X0VHY6</accession>
<dbReference type="PANTHER" id="PTHR10584">
    <property type="entry name" value="SUGAR KINASE"/>
    <property type="match status" value="1"/>
</dbReference>
<name>X0VHY6_9ZZZZ</name>
<protein>
    <recommendedName>
        <fullName evidence="3">Carbohydrate kinase PfkB domain-containing protein</fullName>
    </recommendedName>
</protein>
<keyword evidence="2" id="KW-0418">Kinase</keyword>
<dbReference type="InterPro" id="IPR002173">
    <property type="entry name" value="Carboh/pur_kinase_PfkB_CS"/>
</dbReference>
<evidence type="ECO:0000259" key="3">
    <source>
        <dbReference type="Pfam" id="PF00294"/>
    </source>
</evidence>
<dbReference type="SUPFAM" id="SSF53613">
    <property type="entry name" value="Ribokinase-like"/>
    <property type="match status" value="1"/>
</dbReference>
<dbReference type="PROSITE" id="PS00584">
    <property type="entry name" value="PFKB_KINASES_2"/>
    <property type="match status" value="1"/>
</dbReference>
<comment type="caution">
    <text evidence="4">The sequence shown here is derived from an EMBL/GenBank/DDBJ whole genome shotgun (WGS) entry which is preliminary data.</text>
</comment>